<reference evidence="7 8" key="1">
    <citation type="journal article" date="2014" name="Mol. Biol. Evol.">
        <title>Massive expansion of Ubiquitination-related gene families within the Chlamydiae.</title>
        <authorList>
            <person name="Domman D."/>
            <person name="Collingro A."/>
            <person name="Lagkouvardos I."/>
            <person name="Gehre L."/>
            <person name="Weinmaier T."/>
            <person name="Rattei T."/>
            <person name="Subtil A."/>
            <person name="Horn M."/>
        </authorList>
    </citation>
    <scope>NUCLEOTIDE SEQUENCE [LARGE SCALE GENOMIC DNA]</scope>
    <source>
        <strain evidence="7 8">EI2</strain>
    </source>
</reference>
<evidence type="ECO:0000313" key="7">
    <source>
        <dbReference type="EMBL" id="KIC72941.1"/>
    </source>
</evidence>
<dbReference type="GO" id="GO:0043022">
    <property type="term" value="F:ribosome binding"/>
    <property type="evidence" value="ECO:0007669"/>
    <property type="project" value="UniProtKB-UniRule"/>
</dbReference>
<dbReference type="FunFam" id="2.40.50.140:FF:000002">
    <property type="entry name" value="Translation initiation factor IF-1"/>
    <property type="match status" value="1"/>
</dbReference>
<accession>A0A0C1JQZ2</accession>
<comment type="similarity">
    <text evidence="1 4">Belongs to the IF-1 family.</text>
</comment>
<dbReference type="PANTHER" id="PTHR33370">
    <property type="entry name" value="TRANSLATION INITIATION FACTOR IF-1, CHLOROPLASTIC"/>
    <property type="match status" value="1"/>
</dbReference>
<evidence type="ECO:0000256" key="3">
    <source>
        <dbReference type="ARBA" id="ARBA00022917"/>
    </source>
</evidence>
<gene>
    <name evidence="4 7" type="primary">infA</name>
    <name evidence="7" type="ORF">DB44_BX00100</name>
</gene>
<evidence type="ECO:0000256" key="1">
    <source>
        <dbReference type="ARBA" id="ARBA00010939"/>
    </source>
</evidence>
<keyword evidence="4" id="KW-0699">rRNA-binding</keyword>
<protein>
    <recommendedName>
        <fullName evidence="4 5">Translation initiation factor IF-1</fullName>
    </recommendedName>
</protein>
<comment type="caution">
    <text evidence="7">The sequence shown here is derived from an EMBL/GenBank/DDBJ whole genome shotgun (WGS) entry which is preliminary data.</text>
</comment>
<dbReference type="Gene3D" id="2.40.50.140">
    <property type="entry name" value="Nucleic acid-binding proteins"/>
    <property type="match status" value="1"/>
</dbReference>
<dbReference type="SUPFAM" id="SSF50249">
    <property type="entry name" value="Nucleic acid-binding proteins"/>
    <property type="match status" value="1"/>
</dbReference>
<dbReference type="HAMAP" id="MF_00075">
    <property type="entry name" value="IF_1"/>
    <property type="match status" value="1"/>
</dbReference>
<dbReference type="CDD" id="cd04451">
    <property type="entry name" value="S1_IF1"/>
    <property type="match status" value="1"/>
</dbReference>
<dbReference type="GO" id="GO:0003743">
    <property type="term" value="F:translation initiation factor activity"/>
    <property type="evidence" value="ECO:0007669"/>
    <property type="project" value="UniProtKB-UniRule"/>
</dbReference>
<feature type="domain" description="S1-like" evidence="6">
    <location>
        <begin position="23"/>
        <end position="98"/>
    </location>
</feature>
<dbReference type="InterPro" id="IPR006196">
    <property type="entry name" value="RNA-binding_domain_S1_IF1"/>
</dbReference>
<comment type="subunit">
    <text evidence="4">Component of the 30S ribosomal translation pre-initiation complex which assembles on the 30S ribosome in the order IF-2 and IF-3, IF-1 and N-formylmethionyl-tRNA(fMet); mRNA recruitment can occur at any time during PIC assembly.</text>
</comment>
<keyword evidence="4" id="KW-0963">Cytoplasm</keyword>
<evidence type="ECO:0000256" key="4">
    <source>
        <dbReference type="HAMAP-Rule" id="MF_00075"/>
    </source>
</evidence>
<comment type="function">
    <text evidence="4">One of the essential components for the initiation of protein synthesis. Stabilizes the binding of IF-2 and IF-3 on the 30S subunit to which N-formylmethionyl-tRNA(fMet) subsequently binds. Helps modulate mRNA selection, yielding the 30S pre-initiation complex (PIC). Upon addition of the 50S ribosomal subunit IF-1, IF-2 and IF-3 are released leaving the mature 70S translation initiation complex.</text>
</comment>
<dbReference type="NCBIfam" id="TIGR00008">
    <property type="entry name" value="infA"/>
    <property type="match status" value="1"/>
</dbReference>
<proteinExistence type="inferred from homology"/>
<dbReference type="PROSITE" id="PS50832">
    <property type="entry name" value="S1_IF1_TYPE"/>
    <property type="match status" value="1"/>
</dbReference>
<dbReference type="InterPro" id="IPR004368">
    <property type="entry name" value="TIF_IF1"/>
</dbReference>
<dbReference type="GO" id="GO:0019843">
    <property type="term" value="F:rRNA binding"/>
    <property type="evidence" value="ECO:0007669"/>
    <property type="project" value="UniProtKB-UniRule"/>
</dbReference>
<dbReference type="PATRIC" id="fig|362787.3.peg.669"/>
<comment type="subcellular location">
    <subcellularLocation>
        <location evidence="4">Cytoplasm</location>
    </subcellularLocation>
</comment>
<keyword evidence="2 4" id="KW-0396">Initiation factor</keyword>
<keyword evidence="3 4" id="KW-0648">Protein biosynthesis</keyword>
<evidence type="ECO:0000256" key="2">
    <source>
        <dbReference type="ARBA" id="ARBA00022540"/>
    </source>
</evidence>
<dbReference type="EMBL" id="JSAN01000044">
    <property type="protein sequence ID" value="KIC72941.1"/>
    <property type="molecule type" value="Genomic_DNA"/>
</dbReference>
<organism evidence="7 8">
    <name type="scientific">Candidatus Protochlamydia amoebophila</name>
    <dbReference type="NCBI Taxonomy" id="362787"/>
    <lineage>
        <taxon>Bacteria</taxon>
        <taxon>Pseudomonadati</taxon>
        <taxon>Chlamydiota</taxon>
        <taxon>Chlamydiia</taxon>
        <taxon>Parachlamydiales</taxon>
        <taxon>Parachlamydiaceae</taxon>
        <taxon>Candidatus Protochlamydia</taxon>
    </lineage>
</organism>
<evidence type="ECO:0000259" key="6">
    <source>
        <dbReference type="PROSITE" id="PS50832"/>
    </source>
</evidence>
<dbReference type="InterPro" id="IPR012340">
    <property type="entry name" value="NA-bd_OB-fold"/>
</dbReference>
<evidence type="ECO:0000256" key="5">
    <source>
        <dbReference type="NCBIfam" id="TIGR00008"/>
    </source>
</evidence>
<sequence>MSKICLFNFMKRRTSSCFLGFITSGNMAKEDTIKIEGSVEELLPNMHFRVSLQNGLNVIAHLCGKMRMKNIRVLVGDVVTVEMSPYDLSKARIIFRQR</sequence>
<dbReference type="Pfam" id="PF01176">
    <property type="entry name" value="eIF-1a"/>
    <property type="match status" value="1"/>
</dbReference>
<keyword evidence="4" id="KW-0694">RNA-binding</keyword>
<dbReference type="GO" id="GO:0005829">
    <property type="term" value="C:cytosol"/>
    <property type="evidence" value="ECO:0007669"/>
    <property type="project" value="TreeGrafter"/>
</dbReference>
<dbReference type="Proteomes" id="UP000031465">
    <property type="component" value="Unassembled WGS sequence"/>
</dbReference>
<dbReference type="AlphaFoldDB" id="A0A0C1JQZ2"/>
<dbReference type="PANTHER" id="PTHR33370:SF1">
    <property type="entry name" value="TRANSLATION INITIATION FACTOR IF-1, CHLOROPLASTIC"/>
    <property type="match status" value="1"/>
</dbReference>
<evidence type="ECO:0000313" key="8">
    <source>
        <dbReference type="Proteomes" id="UP000031465"/>
    </source>
</evidence>
<name>A0A0C1JQZ2_9BACT</name>